<dbReference type="InterPro" id="IPR002524">
    <property type="entry name" value="Cation_efflux"/>
</dbReference>
<dbReference type="InterPro" id="IPR058533">
    <property type="entry name" value="Cation_efflux_TM"/>
</dbReference>
<evidence type="ECO:0000313" key="11">
    <source>
        <dbReference type="Proteomes" id="UP000298588"/>
    </source>
</evidence>
<evidence type="ECO:0000259" key="8">
    <source>
        <dbReference type="Pfam" id="PF01545"/>
    </source>
</evidence>
<evidence type="ECO:0000256" key="7">
    <source>
        <dbReference type="SAM" id="Phobius"/>
    </source>
</evidence>
<comment type="similarity">
    <text evidence="2">Belongs to the cation diffusion facilitator (CDF) transporter (TC 2.A.4) family.</text>
</comment>
<keyword evidence="11" id="KW-1185">Reference proteome</keyword>
<feature type="transmembrane region" description="Helical" evidence="7">
    <location>
        <begin position="177"/>
        <end position="195"/>
    </location>
</feature>
<feature type="transmembrane region" description="Helical" evidence="7">
    <location>
        <begin position="77"/>
        <end position="98"/>
    </location>
</feature>
<dbReference type="RefSeq" id="WP_137099989.1">
    <property type="nucleotide sequence ID" value="NZ_CP039865.1"/>
</dbReference>
<organism evidence="10 11">
    <name type="scientific">Phreatobacter aquaticus</name>
    <dbReference type="NCBI Taxonomy" id="2570229"/>
    <lineage>
        <taxon>Bacteria</taxon>
        <taxon>Pseudomonadati</taxon>
        <taxon>Pseudomonadota</taxon>
        <taxon>Alphaproteobacteria</taxon>
        <taxon>Hyphomicrobiales</taxon>
        <taxon>Phreatobacteraceae</taxon>
        <taxon>Phreatobacter</taxon>
    </lineage>
</organism>
<dbReference type="Pfam" id="PF16916">
    <property type="entry name" value="ZT_dimer"/>
    <property type="match status" value="3"/>
</dbReference>
<evidence type="ECO:0000256" key="1">
    <source>
        <dbReference type="ARBA" id="ARBA00004141"/>
    </source>
</evidence>
<keyword evidence="6 7" id="KW-0472">Membrane</keyword>
<gene>
    <name evidence="10" type="ORF">E8L99_13260</name>
</gene>
<evidence type="ECO:0000256" key="6">
    <source>
        <dbReference type="ARBA" id="ARBA00023136"/>
    </source>
</evidence>
<feature type="transmembrane region" description="Helical" evidence="7">
    <location>
        <begin position="148"/>
        <end position="171"/>
    </location>
</feature>
<dbReference type="Gene3D" id="1.20.1510.10">
    <property type="entry name" value="Cation efflux protein transmembrane domain"/>
    <property type="match status" value="1"/>
</dbReference>
<dbReference type="Proteomes" id="UP000298588">
    <property type="component" value="Chromosome"/>
</dbReference>
<evidence type="ECO:0000256" key="5">
    <source>
        <dbReference type="ARBA" id="ARBA00022989"/>
    </source>
</evidence>
<evidence type="ECO:0000313" key="10">
    <source>
        <dbReference type="EMBL" id="QCK86658.1"/>
    </source>
</evidence>
<dbReference type="GO" id="GO:0015341">
    <property type="term" value="F:zinc efflux antiporter activity"/>
    <property type="evidence" value="ECO:0007669"/>
    <property type="project" value="TreeGrafter"/>
</dbReference>
<feature type="domain" description="Cation efflux protein transmembrane" evidence="8">
    <location>
        <begin position="10"/>
        <end position="203"/>
    </location>
</feature>
<dbReference type="KEGG" id="paqt:E8L99_13260"/>
<reference evidence="10 11" key="1">
    <citation type="submission" date="2019-04" db="EMBL/GenBank/DDBJ databases">
        <title>Phreatobacter aquaticus sp. nov.</title>
        <authorList>
            <person name="Choi A."/>
            <person name="Baek K."/>
        </authorList>
    </citation>
    <scope>NUCLEOTIDE SEQUENCE [LARGE SCALE GENOMIC DNA]</scope>
    <source>
        <strain evidence="10 11">NMCR1094</strain>
    </source>
</reference>
<dbReference type="NCBIfam" id="TIGR01297">
    <property type="entry name" value="CDF"/>
    <property type="match status" value="1"/>
</dbReference>
<name>A0A4D7QH76_9HYPH</name>
<dbReference type="InterPro" id="IPR027469">
    <property type="entry name" value="Cation_efflux_TMD_sf"/>
</dbReference>
<dbReference type="Pfam" id="PF01545">
    <property type="entry name" value="Cation_efflux"/>
    <property type="match status" value="1"/>
</dbReference>
<keyword evidence="3" id="KW-0813">Transport</keyword>
<protein>
    <submittedName>
        <fullName evidence="10">Cation-efflux pump</fullName>
    </submittedName>
</protein>
<dbReference type="InterPro" id="IPR036837">
    <property type="entry name" value="Cation_efflux_CTD_sf"/>
</dbReference>
<evidence type="ECO:0000256" key="4">
    <source>
        <dbReference type="ARBA" id="ARBA00022692"/>
    </source>
</evidence>
<evidence type="ECO:0000256" key="3">
    <source>
        <dbReference type="ARBA" id="ARBA00022448"/>
    </source>
</evidence>
<feature type="transmembrane region" description="Helical" evidence="7">
    <location>
        <begin position="110"/>
        <end position="127"/>
    </location>
</feature>
<feature type="domain" description="Cation efflux protein cytoplasmic" evidence="9">
    <location>
        <begin position="303"/>
        <end position="361"/>
    </location>
</feature>
<dbReference type="AlphaFoldDB" id="A0A4D7QH76"/>
<dbReference type="EMBL" id="CP039865">
    <property type="protein sequence ID" value="QCK86658.1"/>
    <property type="molecule type" value="Genomic_DNA"/>
</dbReference>
<keyword evidence="5 7" id="KW-1133">Transmembrane helix</keyword>
<sequence length="464" mass="48743">MASIKQKAALASILITVVLTAAKFAVGLASGSIAILAEAAHGLVDTAATLLTFYAVRLADKPADDDHQYGHGKVESLAALAETAFLFLVSGIVVTEAVRRLTGGGHAVEVTPIMAGLMIGVIAVDFWRVRVMSRIAAETGSHALESGALHFAADMASSAVVLAGLGFVWLGFPLADAIAAIIVALMICVMSFRLGKRTIDALMDRAPKGATEAIQEAVEAVPGVVELEQVRVREAGAEVLAEIIVAVNRTLPLERVAQIKASVARAAEAAHAGTVATVTANPIALDDETVMERVHLTARTESLAVHHVTVQHLGDKLSIGLDLEVDGALSLGEAHDVASHLEQAIRGELGTEVEVETHIEPLQVEMLAGTDCDPALLAELTASLSSLAAEVGTITDVHSVRARQTRHGLVVNYHCRANPGLPVNDVHDAVDMVERRFRRAFPKVVRVVGHTEPTRSLPSPATAP</sequence>
<evidence type="ECO:0000259" key="9">
    <source>
        <dbReference type="Pfam" id="PF16916"/>
    </source>
</evidence>
<dbReference type="InterPro" id="IPR050291">
    <property type="entry name" value="CDF_Transporter"/>
</dbReference>
<dbReference type="GO" id="GO:0015093">
    <property type="term" value="F:ferrous iron transmembrane transporter activity"/>
    <property type="evidence" value="ECO:0007669"/>
    <property type="project" value="TreeGrafter"/>
</dbReference>
<dbReference type="PANTHER" id="PTHR43840:SF15">
    <property type="entry name" value="MITOCHONDRIAL METAL TRANSPORTER 1-RELATED"/>
    <property type="match status" value="1"/>
</dbReference>
<comment type="subcellular location">
    <subcellularLocation>
        <location evidence="1">Membrane</location>
        <topology evidence="1">Multi-pass membrane protein</topology>
    </subcellularLocation>
</comment>
<dbReference type="GO" id="GO:0015086">
    <property type="term" value="F:cadmium ion transmembrane transporter activity"/>
    <property type="evidence" value="ECO:0007669"/>
    <property type="project" value="TreeGrafter"/>
</dbReference>
<evidence type="ECO:0000256" key="2">
    <source>
        <dbReference type="ARBA" id="ARBA00008114"/>
    </source>
</evidence>
<dbReference type="GO" id="GO:0005886">
    <property type="term" value="C:plasma membrane"/>
    <property type="evidence" value="ECO:0007669"/>
    <property type="project" value="TreeGrafter"/>
</dbReference>
<dbReference type="PANTHER" id="PTHR43840">
    <property type="entry name" value="MITOCHONDRIAL METAL TRANSPORTER 1-RELATED"/>
    <property type="match status" value="1"/>
</dbReference>
<dbReference type="GO" id="GO:0006882">
    <property type="term" value="P:intracellular zinc ion homeostasis"/>
    <property type="evidence" value="ECO:0007669"/>
    <property type="project" value="TreeGrafter"/>
</dbReference>
<feature type="domain" description="Cation efflux protein cytoplasmic" evidence="9">
    <location>
        <begin position="211"/>
        <end position="278"/>
    </location>
</feature>
<proteinExistence type="inferred from homology"/>
<dbReference type="SUPFAM" id="SSF161111">
    <property type="entry name" value="Cation efflux protein transmembrane domain-like"/>
    <property type="match status" value="1"/>
</dbReference>
<dbReference type="Gene3D" id="3.30.70.1350">
    <property type="entry name" value="Cation efflux protein, cytoplasmic domain"/>
    <property type="match status" value="3"/>
</dbReference>
<keyword evidence="4 7" id="KW-0812">Transmembrane</keyword>
<feature type="transmembrane region" description="Helical" evidence="7">
    <location>
        <begin position="34"/>
        <end position="56"/>
    </location>
</feature>
<feature type="domain" description="Cation efflux protein cytoplasmic" evidence="9">
    <location>
        <begin position="382"/>
        <end position="453"/>
    </location>
</feature>
<dbReference type="InterPro" id="IPR027470">
    <property type="entry name" value="Cation_efflux_CTD"/>
</dbReference>
<dbReference type="OrthoDB" id="9806522at2"/>
<dbReference type="SUPFAM" id="SSF160240">
    <property type="entry name" value="Cation efflux protein cytoplasmic domain-like"/>
    <property type="match status" value="3"/>
</dbReference>
<accession>A0A4D7QH76</accession>